<gene>
    <name evidence="2" type="ORF">MIND_00621400</name>
</gene>
<evidence type="ECO:0000256" key="1">
    <source>
        <dbReference type="SAM" id="Phobius"/>
    </source>
</evidence>
<evidence type="ECO:0000313" key="3">
    <source>
        <dbReference type="Proteomes" id="UP000636479"/>
    </source>
</evidence>
<keyword evidence="1" id="KW-0472">Membrane</keyword>
<keyword evidence="1" id="KW-0812">Transmembrane</keyword>
<dbReference type="EMBL" id="JACAZF010000005">
    <property type="protein sequence ID" value="KAF7303909.1"/>
    <property type="molecule type" value="Genomic_DNA"/>
</dbReference>
<protein>
    <submittedName>
        <fullName evidence="2">Uncharacterized protein</fullName>
    </submittedName>
</protein>
<feature type="transmembrane region" description="Helical" evidence="1">
    <location>
        <begin position="47"/>
        <end position="74"/>
    </location>
</feature>
<feature type="transmembrane region" description="Helical" evidence="1">
    <location>
        <begin position="6"/>
        <end position="35"/>
    </location>
</feature>
<dbReference type="Proteomes" id="UP000636479">
    <property type="component" value="Unassembled WGS sequence"/>
</dbReference>
<proteinExistence type="predicted"/>
<sequence length="295" mass="31992">MGFSPVTIHIVIVVVESLLFGAFLVLFCAAVYLKLTRSNGPQGLKSLLAFATAALALTCTGHWIAIVVNFVRAFRGPTPAEHAIHYYSTHPPPAVSILISIWIGDGIMIHRLWAIWGRNRMIVVLPLLAWCALLGSGTAGLVSLYHGQSYNRATTTVGLILNTAIIFYCTAFIAGRLYHGPHQDARTLHHLAAIVIESAVILALWTLFYAITLKVGNDLRHLSGALMPQVIGISHVLIYLRIALGWSQTSERSVTSDIVMTNPASIIEVNLTDINTYDVESDGGRLEGVAGSETK</sequence>
<dbReference type="AlphaFoldDB" id="A0A8H6W999"/>
<accession>A0A8H6W999</accession>
<organism evidence="2 3">
    <name type="scientific">Mycena indigotica</name>
    <dbReference type="NCBI Taxonomy" id="2126181"/>
    <lineage>
        <taxon>Eukaryota</taxon>
        <taxon>Fungi</taxon>
        <taxon>Dikarya</taxon>
        <taxon>Basidiomycota</taxon>
        <taxon>Agaricomycotina</taxon>
        <taxon>Agaricomycetes</taxon>
        <taxon>Agaricomycetidae</taxon>
        <taxon>Agaricales</taxon>
        <taxon>Marasmiineae</taxon>
        <taxon>Mycenaceae</taxon>
        <taxon>Mycena</taxon>
    </lineage>
</organism>
<dbReference type="RefSeq" id="XP_037220881.1">
    <property type="nucleotide sequence ID" value="XM_037362960.1"/>
</dbReference>
<feature type="transmembrane region" description="Helical" evidence="1">
    <location>
        <begin position="225"/>
        <end position="244"/>
    </location>
</feature>
<dbReference type="OrthoDB" id="3250682at2759"/>
<dbReference type="GeneID" id="59345476"/>
<keyword evidence="3" id="KW-1185">Reference proteome</keyword>
<reference evidence="2" key="1">
    <citation type="submission" date="2020-05" db="EMBL/GenBank/DDBJ databases">
        <title>Mycena genomes resolve the evolution of fungal bioluminescence.</title>
        <authorList>
            <person name="Tsai I.J."/>
        </authorList>
    </citation>
    <scope>NUCLEOTIDE SEQUENCE</scope>
    <source>
        <strain evidence="2">171206Taipei</strain>
    </source>
</reference>
<keyword evidence="1" id="KW-1133">Transmembrane helix</keyword>
<feature type="transmembrane region" description="Helical" evidence="1">
    <location>
        <begin position="94"/>
        <end position="114"/>
    </location>
</feature>
<name>A0A8H6W999_9AGAR</name>
<evidence type="ECO:0000313" key="2">
    <source>
        <dbReference type="EMBL" id="KAF7303909.1"/>
    </source>
</evidence>
<feature type="transmembrane region" description="Helical" evidence="1">
    <location>
        <begin position="191"/>
        <end position="213"/>
    </location>
</feature>
<feature type="transmembrane region" description="Helical" evidence="1">
    <location>
        <begin position="157"/>
        <end position="179"/>
    </location>
</feature>
<feature type="transmembrane region" description="Helical" evidence="1">
    <location>
        <begin position="121"/>
        <end position="145"/>
    </location>
</feature>
<comment type="caution">
    <text evidence="2">The sequence shown here is derived from an EMBL/GenBank/DDBJ whole genome shotgun (WGS) entry which is preliminary data.</text>
</comment>